<reference evidence="4" key="1">
    <citation type="submission" date="2023-07" db="EMBL/GenBank/DDBJ databases">
        <authorList>
            <consortium name="CYATHOMIX"/>
        </authorList>
    </citation>
    <scope>NUCLEOTIDE SEQUENCE</scope>
    <source>
        <strain evidence="4">N/A</strain>
    </source>
</reference>
<evidence type="ECO:0000313" key="4">
    <source>
        <dbReference type="EMBL" id="CAJ0609757.1"/>
    </source>
</evidence>
<dbReference type="PANTHER" id="PTHR46515:SF1">
    <property type="entry name" value="TATA ELEMENT MODULATORY FACTOR"/>
    <property type="match status" value="1"/>
</dbReference>
<dbReference type="AlphaFoldDB" id="A0AA36MHW8"/>
<evidence type="ECO:0000259" key="3">
    <source>
        <dbReference type="Pfam" id="PF12325"/>
    </source>
</evidence>
<feature type="coiled-coil region" evidence="1">
    <location>
        <begin position="236"/>
        <end position="469"/>
    </location>
</feature>
<feature type="coiled-coil region" evidence="1">
    <location>
        <begin position="684"/>
        <end position="746"/>
    </location>
</feature>
<dbReference type="Gene3D" id="1.10.287.1490">
    <property type="match status" value="1"/>
</dbReference>
<organism evidence="4 5">
    <name type="scientific">Cylicocyclus nassatus</name>
    <name type="common">Nematode worm</name>
    <dbReference type="NCBI Taxonomy" id="53992"/>
    <lineage>
        <taxon>Eukaryota</taxon>
        <taxon>Metazoa</taxon>
        <taxon>Ecdysozoa</taxon>
        <taxon>Nematoda</taxon>
        <taxon>Chromadorea</taxon>
        <taxon>Rhabditida</taxon>
        <taxon>Rhabditina</taxon>
        <taxon>Rhabditomorpha</taxon>
        <taxon>Strongyloidea</taxon>
        <taxon>Strongylidae</taxon>
        <taxon>Cylicocyclus</taxon>
    </lineage>
</organism>
<feature type="region of interest" description="Disordered" evidence="2">
    <location>
        <begin position="36"/>
        <end position="78"/>
    </location>
</feature>
<comment type="caution">
    <text evidence="4">The sequence shown here is derived from an EMBL/GenBank/DDBJ whole genome shotgun (WGS) entry which is preliminary data.</text>
</comment>
<dbReference type="Pfam" id="PF12325">
    <property type="entry name" value="TMF_TATA_bd"/>
    <property type="match status" value="1"/>
</dbReference>
<gene>
    <name evidence="4" type="ORF">CYNAS_LOCUS21740</name>
</gene>
<evidence type="ECO:0000256" key="1">
    <source>
        <dbReference type="SAM" id="Coils"/>
    </source>
</evidence>
<feature type="region of interest" description="Disordered" evidence="2">
    <location>
        <begin position="106"/>
        <end position="143"/>
    </location>
</feature>
<evidence type="ECO:0000256" key="2">
    <source>
        <dbReference type="SAM" id="MobiDB-lite"/>
    </source>
</evidence>
<evidence type="ECO:0000313" key="5">
    <source>
        <dbReference type="Proteomes" id="UP001176961"/>
    </source>
</evidence>
<accession>A0AA36MHW8</accession>
<feature type="domain" description="TATA element modulatory factor 1 TATA binding" evidence="3">
    <location>
        <begin position="684"/>
        <end position="744"/>
    </location>
</feature>
<proteinExistence type="predicted"/>
<protein>
    <recommendedName>
        <fullName evidence="3">TATA element modulatory factor 1 TATA binding domain-containing protein</fullName>
    </recommendedName>
</protein>
<feature type="compositionally biased region" description="Low complexity" evidence="2">
    <location>
        <begin position="52"/>
        <end position="71"/>
    </location>
</feature>
<keyword evidence="1" id="KW-0175">Coiled coil</keyword>
<dbReference type="EMBL" id="CATQJL010000326">
    <property type="protein sequence ID" value="CAJ0609757.1"/>
    <property type="molecule type" value="Genomic_DNA"/>
</dbReference>
<dbReference type="GO" id="GO:0005783">
    <property type="term" value="C:endoplasmic reticulum"/>
    <property type="evidence" value="ECO:0007669"/>
    <property type="project" value="TreeGrafter"/>
</dbReference>
<sequence>MSLSWANQFAKTALKTAQQKIDSVLDIRPGDEVLTSAIEPSVSDESLQTAVAPLETPDETTAPAPSSSSTLGEGWTNAWNSLSSDRELVVDSEPNPIRDECPQASATLFDHSPSSNSSEGTNNGQSQKVTSSDENKSIEASNVEDSVYVDVDLTVPSPDENQFASSSETIQEENTVPHIVLRGSIQDDSLTVASSDIEVIRNVDACSIASSKPTTDHMPFHFTTKSDSTESFRAQLLHAEQRRNELKAANDTLQSNNAQLQQRIVVLNQQHVALKKELDTKKTELEDLLAEGKRLSDHSGKQAREIRRLRSELTEVEKVKAERKRLKEEKLRAEETIELQKEEVASLKGMIKQLEGNVEQLTKEQSMRAATSEVAQKHVIEQNKHVADLEQQLDEARRQIDDLTTYNRKLAKETEMMQSANWSERLAGERANETAATVSAELEEARAHIQRLNSQLQSTESRLDFVLNERNDVAQSISQANMPLLEEISNLKQALYREQRASEEADMKMRTNKTELQLVREQLQELKDKHESLASHYIKQLTVVNLDVKSLEEELRRACLARHALLAEQKTMQAAHAREIDGMRDEIVTLSHECSTLRNTLKELMNENESLKTSLMEARTAERAQAVVETSAHVPTSNDLNHSPSDSFDNFPLNNSPIAPFSFAPPQNSHSTQEEMSLKRLAYLENEAMRCSQLEEQIRKLEKSLKILTTQYNELLEVDGERLERIEELEHDVTDLRQLLKDQLLAFADAVNEKEKNS</sequence>
<dbReference type="Proteomes" id="UP001176961">
    <property type="component" value="Unassembled WGS sequence"/>
</dbReference>
<feature type="compositionally biased region" description="Polar residues" evidence="2">
    <location>
        <begin position="112"/>
        <end position="130"/>
    </location>
</feature>
<dbReference type="GO" id="GO:0005794">
    <property type="term" value="C:Golgi apparatus"/>
    <property type="evidence" value="ECO:0007669"/>
    <property type="project" value="TreeGrafter"/>
</dbReference>
<dbReference type="PANTHER" id="PTHR46515">
    <property type="entry name" value="TATA ELEMENT MODULATORY FACTOR TMF1"/>
    <property type="match status" value="1"/>
</dbReference>
<dbReference type="InterPro" id="IPR022091">
    <property type="entry name" value="TMF_TATA-bd"/>
</dbReference>
<feature type="coiled-coil region" evidence="1">
    <location>
        <begin position="509"/>
        <end position="621"/>
    </location>
</feature>
<keyword evidence="5" id="KW-1185">Reference proteome</keyword>
<dbReference type="InterPro" id="IPR052602">
    <property type="entry name" value="Growth_transcription_reg"/>
</dbReference>
<name>A0AA36MHW8_CYLNA</name>